<reference evidence="1" key="2">
    <citation type="submission" date="2024-05" db="EMBL/GenBank/DDBJ databases">
        <title>Identification and characterization of horizontal gene transfer across gut microbiota members of farm animals based on homology search.</title>
        <authorList>
            <person name="Schwarzerova J."/>
            <person name="Nykrynova M."/>
            <person name="Jureckova K."/>
            <person name="Cejkova D."/>
            <person name="Rychlik I."/>
        </authorList>
    </citation>
    <scope>NUCLEOTIDE SEQUENCE</scope>
    <source>
        <strain evidence="1">84_SSukc20</strain>
    </source>
</reference>
<gene>
    <name evidence="1" type="ORF">QVO10_06475</name>
</gene>
<accession>A0ABT7X4N5</accession>
<dbReference type="RefSeq" id="WP_301639360.1">
    <property type="nucleotide sequence ID" value="NZ_JAUEII010000010.1"/>
</dbReference>
<name>A0ABT7X4N5_9BACE</name>
<sequence length="257" mass="30722">MEQLTFKSLLTRFSFDDILPEFKALYRKIRPDLFEQTDWDIYRNVYQDLQTCKEKESKSKYTIQISERWEDLQFIGSNCYLYYEGGDDYDYRGIGGYPCLSEILDMRINLDSNVALSLEELTAGLLWEITYDKRNGLMDVDMEHLTFKYLLTRFCFDEILSDFKTLYQRNVPESFLKADWEAYRKVYQYLQLLEPSGSKYCIYLASRWEGCSPLIDMNCSIYDKNRDEICQPMATYPKWSEILGMRIIIEYDIVIRP</sequence>
<protein>
    <submittedName>
        <fullName evidence="1">Uncharacterized protein</fullName>
    </submittedName>
</protein>
<dbReference type="EMBL" id="JAUEII010000010">
    <property type="protein sequence ID" value="MDN0049033.1"/>
    <property type="molecule type" value="Genomic_DNA"/>
</dbReference>
<reference evidence="1" key="1">
    <citation type="submission" date="2023-06" db="EMBL/GenBank/DDBJ databases">
        <authorList>
            <person name="Zeman M."/>
            <person name="Kubasova T."/>
            <person name="Jahodarova E."/>
            <person name="Nykrynova M."/>
            <person name="Rychlik I."/>
        </authorList>
    </citation>
    <scope>NUCLEOTIDE SEQUENCE</scope>
    <source>
        <strain evidence="1">84_SSukc20</strain>
    </source>
</reference>
<dbReference type="Proteomes" id="UP001167871">
    <property type="component" value="Unassembled WGS sequence"/>
</dbReference>
<organism evidence="1 2">
    <name type="scientific">Bacteroides gallinaceum</name>
    <dbReference type="NCBI Taxonomy" id="1462571"/>
    <lineage>
        <taxon>Bacteria</taxon>
        <taxon>Pseudomonadati</taxon>
        <taxon>Bacteroidota</taxon>
        <taxon>Bacteroidia</taxon>
        <taxon>Bacteroidales</taxon>
        <taxon>Bacteroidaceae</taxon>
        <taxon>Bacteroides</taxon>
    </lineage>
</organism>
<evidence type="ECO:0000313" key="1">
    <source>
        <dbReference type="EMBL" id="MDN0049033.1"/>
    </source>
</evidence>
<evidence type="ECO:0000313" key="2">
    <source>
        <dbReference type="Proteomes" id="UP001167871"/>
    </source>
</evidence>
<keyword evidence="2" id="KW-1185">Reference proteome</keyword>
<comment type="caution">
    <text evidence="1">The sequence shown here is derived from an EMBL/GenBank/DDBJ whole genome shotgun (WGS) entry which is preliminary data.</text>
</comment>
<proteinExistence type="predicted"/>